<gene>
    <name evidence="2" type="ORF">XENOCAPTIV_005298</name>
</gene>
<organism evidence="2 3">
    <name type="scientific">Xenoophorus captivus</name>
    <dbReference type="NCBI Taxonomy" id="1517983"/>
    <lineage>
        <taxon>Eukaryota</taxon>
        <taxon>Metazoa</taxon>
        <taxon>Chordata</taxon>
        <taxon>Craniata</taxon>
        <taxon>Vertebrata</taxon>
        <taxon>Euteleostomi</taxon>
        <taxon>Actinopterygii</taxon>
        <taxon>Neopterygii</taxon>
        <taxon>Teleostei</taxon>
        <taxon>Neoteleostei</taxon>
        <taxon>Acanthomorphata</taxon>
        <taxon>Ovalentaria</taxon>
        <taxon>Atherinomorphae</taxon>
        <taxon>Cyprinodontiformes</taxon>
        <taxon>Goodeidae</taxon>
        <taxon>Xenoophorus</taxon>
    </lineage>
</organism>
<dbReference type="InterPro" id="IPR038884">
    <property type="entry name" value="CFAP61"/>
</dbReference>
<dbReference type="PANTHER" id="PTHR21178">
    <property type="entry name" value="CILIA- AND FLAGELLA-ASSOCIATED PROTEIN 61"/>
    <property type="match status" value="1"/>
</dbReference>
<evidence type="ECO:0000259" key="1">
    <source>
        <dbReference type="Pfam" id="PF23150"/>
    </source>
</evidence>
<proteinExistence type="predicted"/>
<keyword evidence="3" id="KW-1185">Reference proteome</keyword>
<dbReference type="InterPro" id="IPR056299">
    <property type="entry name" value="CFAP61_dimer"/>
</dbReference>
<evidence type="ECO:0000313" key="2">
    <source>
        <dbReference type="EMBL" id="MEQ2203916.1"/>
    </source>
</evidence>
<accession>A0ABV0R8A6</accession>
<dbReference type="Proteomes" id="UP001434883">
    <property type="component" value="Unassembled WGS sequence"/>
</dbReference>
<dbReference type="PANTHER" id="PTHR21178:SF8">
    <property type="entry name" value="CILIA- AND FLAGELLA-ASSOCIATED PROTEIN 61"/>
    <property type="match status" value="1"/>
</dbReference>
<evidence type="ECO:0000313" key="3">
    <source>
        <dbReference type="Proteomes" id="UP001434883"/>
    </source>
</evidence>
<feature type="domain" description="CFAP61 dimerisation" evidence="1">
    <location>
        <begin position="105"/>
        <end position="174"/>
    </location>
</feature>
<dbReference type="EMBL" id="JAHRIN010035182">
    <property type="protein sequence ID" value="MEQ2203916.1"/>
    <property type="molecule type" value="Genomic_DNA"/>
</dbReference>
<reference evidence="2 3" key="1">
    <citation type="submission" date="2021-06" db="EMBL/GenBank/DDBJ databases">
        <authorList>
            <person name="Palmer J.M."/>
        </authorList>
    </citation>
    <scope>NUCLEOTIDE SEQUENCE [LARGE SCALE GENOMIC DNA]</scope>
    <source>
        <strain evidence="2 3">XC_2019</strain>
        <tissue evidence="2">Muscle</tissue>
    </source>
</reference>
<dbReference type="Pfam" id="PF23150">
    <property type="entry name" value="CFAP61_dimer"/>
    <property type="match status" value="1"/>
</dbReference>
<comment type="caution">
    <text evidence="2">The sequence shown here is derived from an EMBL/GenBank/DDBJ whole genome shotgun (WGS) entry which is preliminary data.</text>
</comment>
<sequence length="184" mass="20565">MFSSQVFINLSNEGVDYDIFHSIRRCFLPFDGRLVINTQFLTSDASIFAAGPLTKFSCRYSSDEWTHANFNSKEVGQELAAVLLSFLDLTQEASKNPPSDLLTPDGGIVTGGAETGNYFSLHLSHLEMVETLTCLSLKPLPVSNYLHLFGKHQELLGQLLGRYQQGLVQDLYRWDSNRSITPLT</sequence>
<protein>
    <recommendedName>
        <fullName evidence="1">CFAP61 dimerisation domain-containing protein</fullName>
    </recommendedName>
</protein>
<name>A0ABV0R8A6_9TELE</name>